<dbReference type="SUPFAM" id="SSF51735">
    <property type="entry name" value="NAD(P)-binding Rossmann-fold domains"/>
    <property type="match status" value="1"/>
</dbReference>
<evidence type="ECO:0000259" key="8">
    <source>
        <dbReference type="Pfam" id="PF05368"/>
    </source>
</evidence>
<reference evidence="9 10" key="1">
    <citation type="submission" date="2015-01" db="EMBL/GenBank/DDBJ databases">
        <title>The Genome Sequence of Rhinocladiella mackenzie CBS 650.93.</title>
        <authorList>
            <consortium name="The Broad Institute Genomics Platform"/>
            <person name="Cuomo C."/>
            <person name="de Hoog S."/>
            <person name="Gorbushina A."/>
            <person name="Stielow B."/>
            <person name="Teixiera M."/>
            <person name="Abouelleil A."/>
            <person name="Chapman S.B."/>
            <person name="Priest M."/>
            <person name="Young S.K."/>
            <person name="Wortman J."/>
            <person name="Nusbaum C."/>
            <person name="Birren B."/>
        </authorList>
    </citation>
    <scope>NUCLEOTIDE SEQUENCE [LARGE SCALE GENOMIC DNA]</scope>
    <source>
        <strain evidence="9 10">CBS 650.93</strain>
    </source>
</reference>
<comment type="subcellular location">
    <subcellularLocation>
        <location evidence="2">Cytoplasm</location>
        <location evidence="2">Perinuclear region</location>
    </subcellularLocation>
    <subcellularLocation>
        <location evidence="1">Nucleus</location>
    </subcellularLocation>
</comment>
<dbReference type="RefSeq" id="XP_013276036.1">
    <property type="nucleotide sequence ID" value="XM_013420582.1"/>
</dbReference>
<proteinExistence type="inferred from homology"/>
<evidence type="ECO:0000256" key="4">
    <source>
        <dbReference type="ARBA" id="ARBA00022490"/>
    </source>
</evidence>
<dbReference type="CDD" id="cd05251">
    <property type="entry name" value="NmrA_like_SDR_a"/>
    <property type="match status" value="1"/>
</dbReference>
<keyword evidence="10" id="KW-1185">Reference proteome</keyword>
<evidence type="ECO:0000256" key="1">
    <source>
        <dbReference type="ARBA" id="ARBA00004123"/>
    </source>
</evidence>
<keyword evidence="5" id="KW-0521">NADP</keyword>
<dbReference type="HOGENOM" id="CLU_007383_8_1_1"/>
<evidence type="ECO:0000256" key="5">
    <source>
        <dbReference type="ARBA" id="ARBA00022857"/>
    </source>
</evidence>
<sequence>MNGTTNGSVQKILVVFGATGKQGGSVVRCILSDPKTASMFSVRAITRDPSKPSAQELTKMGAECVSADCDDKPSLRIAMDGAYAVFAVTNFWEKKSAEAEVQQGKNMADVAKEVGVQHFIWSSLLNITELSGGKLSQVAHFDSKADVEQYIRDIGIPATFFLPGFYMSNIPGQSLNNKQGPYNFALPIPTNSPIPLFDTEADTGKFVKGILLNREKVLGARIYGASGYYTPERIIADFQAVKPKDGQGGRALQVPEEMFKKVLASKGLPPPLQEEMLQNMLLMPQFGYFGGADLKQSQSIVDEPLTTWKEFVAKASVWAEVR</sequence>
<name>A0A0D2JHT5_9EURO</name>
<comment type="similarity">
    <text evidence="3">Belongs to the NmrA-type oxidoreductase family.</text>
</comment>
<dbReference type="OrthoDB" id="3358371at2759"/>
<dbReference type="VEuPathDB" id="FungiDB:Z518_03557"/>
<dbReference type="InterPro" id="IPR036291">
    <property type="entry name" value="NAD(P)-bd_dom_sf"/>
</dbReference>
<evidence type="ECO:0000313" key="10">
    <source>
        <dbReference type="Proteomes" id="UP000053617"/>
    </source>
</evidence>
<dbReference type="PANTHER" id="PTHR42748">
    <property type="entry name" value="NITROGEN METABOLITE REPRESSION PROTEIN NMRA FAMILY MEMBER"/>
    <property type="match status" value="1"/>
</dbReference>
<dbReference type="GO" id="GO:0048471">
    <property type="term" value="C:perinuclear region of cytoplasm"/>
    <property type="evidence" value="ECO:0007669"/>
    <property type="project" value="UniProtKB-SubCell"/>
</dbReference>
<evidence type="ECO:0000256" key="7">
    <source>
        <dbReference type="ARBA" id="ARBA00040296"/>
    </source>
</evidence>
<evidence type="ECO:0000256" key="6">
    <source>
        <dbReference type="ARBA" id="ARBA00023242"/>
    </source>
</evidence>
<keyword evidence="4" id="KW-0963">Cytoplasm</keyword>
<dbReference type="InterPro" id="IPR051164">
    <property type="entry name" value="NmrA-like_oxidored"/>
</dbReference>
<keyword evidence="6" id="KW-0539">Nucleus</keyword>
<dbReference type="EMBL" id="KN847476">
    <property type="protein sequence ID" value="KIX08900.1"/>
    <property type="molecule type" value="Genomic_DNA"/>
</dbReference>
<organism evidence="9 10">
    <name type="scientific">Rhinocladiella mackenziei CBS 650.93</name>
    <dbReference type="NCBI Taxonomy" id="1442369"/>
    <lineage>
        <taxon>Eukaryota</taxon>
        <taxon>Fungi</taxon>
        <taxon>Dikarya</taxon>
        <taxon>Ascomycota</taxon>
        <taxon>Pezizomycotina</taxon>
        <taxon>Eurotiomycetes</taxon>
        <taxon>Chaetothyriomycetidae</taxon>
        <taxon>Chaetothyriales</taxon>
        <taxon>Herpotrichiellaceae</taxon>
        <taxon>Rhinocladiella</taxon>
    </lineage>
</organism>
<dbReference type="FunFam" id="3.40.50.720:FF:000181">
    <property type="entry name" value="NmrA-like family domain-containing protein 1"/>
    <property type="match status" value="1"/>
</dbReference>
<evidence type="ECO:0000313" key="9">
    <source>
        <dbReference type="EMBL" id="KIX08900.1"/>
    </source>
</evidence>
<gene>
    <name evidence="9" type="ORF">Z518_03557</name>
</gene>
<accession>A0A0D2JHT5</accession>
<dbReference type="Proteomes" id="UP000053617">
    <property type="component" value="Unassembled WGS sequence"/>
</dbReference>
<dbReference type="PANTHER" id="PTHR42748:SF31">
    <property type="entry name" value="NMRA-LIKE DOMAIN-CONTAINING PROTEIN-RELATED"/>
    <property type="match status" value="1"/>
</dbReference>
<dbReference type="Pfam" id="PF05368">
    <property type="entry name" value="NmrA"/>
    <property type="match status" value="1"/>
</dbReference>
<dbReference type="AlphaFoldDB" id="A0A0D2JHT5"/>
<dbReference type="InterPro" id="IPR008030">
    <property type="entry name" value="NmrA-like"/>
</dbReference>
<dbReference type="Gene3D" id="3.90.25.10">
    <property type="entry name" value="UDP-galactose 4-epimerase, domain 1"/>
    <property type="match status" value="1"/>
</dbReference>
<dbReference type="GeneID" id="25291628"/>
<dbReference type="GO" id="GO:0005634">
    <property type="term" value="C:nucleus"/>
    <property type="evidence" value="ECO:0007669"/>
    <property type="project" value="UniProtKB-SubCell"/>
</dbReference>
<protein>
    <recommendedName>
        <fullName evidence="7">NmrA-like family domain-containing protein 1</fullName>
    </recommendedName>
</protein>
<evidence type="ECO:0000256" key="3">
    <source>
        <dbReference type="ARBA" id="ARBA00006328"/>
    </source>
</evidence>
<dbReference type="STRING" id="1442369.A0A0D2JHT5"/>
<evidence type="ECO:0000256" key="2">
    <source>
        <dbReference type="ARBA" id="ARBA00004556"/>
    </source>
</evidence>
<feature type="domain" description="NmrA-like" evidence="8">
    <location>
        <begin position="11"/>
        <end position="311"/>
    </location>
</feature>
<dbReference type="Gene3D" id="3.40.50.720">
    <property type="entry name" value="NAD(P)-binding Rossmann-like Domain"/>
    <property type="match status" value="1"/>
</dbReference>